<evidence type="ECO:0000259" key="3">
    <source>
        <dbReference type="Pfam" id="PF04389"/>
    </source>
</evidence>
<dbReference type="PANTHER" id="PTHR10404">
    <property type="entry name" value="N-ACETYLATED-ALPHA-LINKED ACIDIC DIPEPTIDASE"/>
    <property type="match status" value="1"/>
</dbReference>
<sequence length="722" mass="81777">MTRKMKIKWSFLLLMLVVLTVLTACKEEASEKDPKKAPSETATNGVFDKASKDYLEKVDLDYSFNFAKSLEEFKTNKKLGYRTAGSEAEIKTGNKIYEEMKNIGLTEVTRDEFTLDTWEFENADLSFTDVNGKKYEAVLGGYQINFDSQGEKEYEVVYAGRGTKNDLAELDVKDKLVLIDINQRTEWWVTYPTYQAHLKGAAAVIAVQNGGYSEVSPDALNAQDICGPDDAPVFSMSQTDANVLKEAIKASKTGSYKVNFDAKSVVKFDGKSYNYYGKIIGKDPESYIILSAHYDSYFAGFQDDNAAIALMLGIAKGLVDSGYQPEKTIIFNALAAEEWGVSDTRYDWSTGAYNQIFRIHPEWVGKAVANINFELPAYEHTTSEEIRSIYELKPYLETFAKTVPAVEGVYKDGVSVVSPLRTWSDDFSYSIAGVPALRNDFQDSDFMRTHYHSQFDTEETYNEKAFLFHHNLYGMLAIYYDQTAVVPLDFTVRLNALKDSIKQEVFEQAGVKSDELVVKVDEAIGLANKVNEEVKSVNDSYRKALDEDDTEAAQKLYDESRALNTKLLDVYKVAQDQLLKLTWEDELIFPHQHAQNNIENLSLSIEALKNGEIGTALDEYLWKIDNNWYTYDWEREVYDYFTDYVLDQPADRLMWGAGRVVGHVDLFDPINSLIAKRDQPNANVAEEVKTLEQALESQKQLLDTLVKEEVTSIQTIGGMLNK</sequence>
<proteinExistence type="predicted"/>
<reference evidence="4" key="1">
    <citation type="submission" date="2021-10" db="EMBL/GenBank/DDBJ databases">
        <authorList>
            <person name="Criscuolo A."/>
        </authorList>
    </citation>
    <scope>NUCLEOTIDE SEQUENCE</scope>
    <source>
        <strain evidence="4">CIP111885</strain>
    </source>
</reference>
<feature type="chain" id="PRO_5039170749" description="Peptidase M28 domain-containing protein" evidence="2">
    <location>
        <begin position="24"/>
        <end position="722"/>
    </location>
</feature>
<dbReference type="PROSITE" id="PS51257">
    <property type="entry name" value="PROKAR_LIPOPROTEIN"/>
    <property type="match status" value="1"/>
</dbReference>
<dbReference type="SUPFAM" id="SSF53187">
    <property type="entry name" value="Zn-dependent exopeptidases"/>
    <property type="match status" value="1"/>
</dbReference>
<name>A0A9C7GDT2_9BACI</name>
<evidence type="ECO:0000313" key="4">
    <source>
        <dbReference type="EMBL" id="CAG9610235.1"/>
    </source>
</evidence>
<dbReference type="EMBL" id="CAKJTG010000031">
    <property type="protein sequence ID" value="CAG9610235.1"/>
    <property type="molecule type" value="Genomic_DNA"/>
</dbReference>
<keyword evidence="2" id="KW-0732">Signal</keyword>
<feature type="domain" description="Peptidase M28" evidence="3">
    <location>
        <begin position="274"/>
        <end position="466"/>
    </location>
</feature>
<feature type="signal peptide" evidence="2">
    <location>
        <begin position="1"/>
        <end position="23"/>
    </location>
</feature>
<dbReference type="InterPro" id="IPR046450">
    <property type="entry name" value="PA_dom_sf"/>
</dbReference>
<keyword evidence="1" id="KW-0175">Coiled coil</keyword>
<dbReference type="Proteomes" id="UP000789845">
    <property type="component" value="Unassembled WGS sequence"/>
</dbReference>
<evidence type="ECO:0000313" key="5">
    <source>
        <dbReference type="Proteomes" id="UP000789845"/>
    </source>
</evidence>
<dbReference type="InterPro" id="IPR007484">
    <property type="entry name" value="Peptidase_M28"/>
</dbReference>
<dbReference type="Gene3D" id="3.40.630.10">
    <property type="entry name" value="Zn peptidases"/>
    <property type="match status" value="1"/>
</dbReference>
<dbReference type="InterPro" id="IPR039373">
    <property type="entry name" value="Peptidase_M28B"/>
</dbReference>
<protein>
    <recommendedName>
        <fullName evidence="3">Peptidase M28 domain-containing protein</fullName>
    </recommendedName>
</protein>
<dbReference type="Gene3D" id="3.50.30.30">
    <property type="match status" value="1"/>
</dbReference>
<comment type="caution">
    <text evidence="4">The sequence shown here is derived from an EMBL/GenBank/DDBJ whole genome shotgun (WGS) entry which is preliminary data.</text>
</comment>
<dbReference type="Pfam" id="PF04389">
    <property type="entry name" value="Peptidase_M28"/>
    <property type="match status" value="1"/>
</dbReference>
<accession>A0A9C7GDT2</accession>
<keyword evidence="5" id="KW-1185">Reference proteome</keyword>
<dbReference type="PANTHER" id="PTHR10404:SF46">
    <property type="entry name" value="VACUOLAR PROTEIN SORTING-ASSOCIATED PROTEIN 70"/>
    <property type="match status" value="1"/>
</dbReference>
<feature type="coiled-coil region" evidence="1">
    <location>
        <begin position="681"/>
        <end position="708"/>
    </location>
</feature>
<dbReference type="AlphaFoldDB" id="A0A9C7GDT2"/>
<organism evidence="4 5">
    <name type="scientific">Pseudoneobacillus rhizosphaerae</name>
    <dbReference type="NCBI Taxonomy" id="2880968"/>
    <lineage>
        <taxon>Bacteria</taxon>
        <taxon>Bacillati</taxon>
        <taxon>Bacillota</taxon>
        <taxon>Bacilli</taxon>
        <taxon>Bacillales</taxon>
        <taxon>Bacillaceae</taxon>
        <taxon>Pseudoneobacillus</taxon>
    </lineage>
</organism>
<gene>
    <name evidence="4" type="ORF">NEOCIP111885_03981</name>
</gene>
<evidence type="ECO:0000256" key="2">
    <source>
        <dbReference type="SAM" id="SignalP"/>
    </source>
</evidence>
<evidence type="ECO:0000256" key="1">
    <source>
        <dbReference type="SAM" id="Coils"/>
    </source>
</evidence>
<dbReference type="SUPFAM" id="SSF52025">
    <property type="entry name" value="PA domain"/>
    <property type="match status" value="1"/>
</dbReference>